<reference evidence="1 2" key="1">
    <citation type="submission" date="2019-04" db="EMBL/GenBank/DDBJ databases">
        <authorList>
            <person name="Jiang L."/>
        </authorList>
    </citation>
    <scope>NUCLEOTIDE SEQUENCE [LARGE SCALE GENOMIC DNA]</scope>
    <source>
        <strain evidence="1 2">YIM 131861</strain>
    </source>
</reference>
<accession>A0A4S4FX90</accession>
<dbReference type="Proteomes" id="UP000307380">
    <property type="component" value="Unassembled WGS sequence"/>
</dbReference>
<sequence>MAADPRPPRCCWISTGASCDALRLHRRARGGGVVAARHPLLLERIGSGLRASAPLAELTLVTEPPVSGAIALALAHVRRERRWSPDGILMSWRRRSW</sequence>
<keyword evidence="2" id="KW-1185">Reference proteome</keyword>
<gene>
    <name evidence="1" type="ORF">E6C70_06285</name>
</gene>
<evidence type="ECO:0000313" key="1">
    <source>
        <dbReference type="EMBL" id="THG35639.1"/>
    </source>
</evidence>
<dbReference type="AlphaFoldDB" id="A0A4S4FX90"/>
<dbReference type="EMBL" id="SSSN01000003">
    <property type="protein sequence ID" value="THG35639.1"/>
    <property type="molecule type" value="Genomic_DNA"/>
</dbReference>
<proteinExistence type="predicted"/>
<evidence type="ECO:0000313" key="2">
    <source>
        <dbReference type="Proteomes" id="UP000307380"/>
    </source>
</evidence>
<name>A0A4S4FX90_9MICO</name>
<comment type="caution">
    <text evidence="1">The sequence shown here is derived from an EMBL/GenBank/DDBJ whole genome shotgun (WGS) entry which is preliminary data.</text>
</comment>
<protein>
    <submittedName>
        <fullName evidence="1">Uncharacterized protein</fullName>
    </submittedName>
</protein>
<organism evidence="1 2">
    <name type="scientific">Orlajensenia flava</name>
    <dbReference type="NCBI Taxonomy" id="2565934"/>
    <lineage>
        <taxon>Bacteria</taxon>
        <taxon>Bacillati</taxon>
        <taxon>Actinomycetota</taxon>
        <taxon>Actinomycetes</taxon>
        <taxon>Micrococcales</taxon>
        <taxon>Microbacteriaceae</taxon>
        <taxon>Orlajensenia</taxon>
    </lineage>
</organism>